<sequence>MDNPDSLKIAYAANILILVPVCYAMLSGPGGTGQVFQGQVTESAGLRLLVGSLWAAILMASVGGFWAPAFFAPLLLIQIAYKALWLALFVLPLLVSGQSAAVPWGITLVFAAIVMTYPLLYWRAM</sequence>
<reference evidence="2 3" key="1">
    <citation type="submission" date="2019-01" db="EMBL/GenBank/DDBJ databases">
        <authorList>
            <person name="Chen W.-M."/>
        </authorList>
    </citation>
    <scope>NUCLEOTIDE SEQUENCE [LARGE SCALE GENOMIC DNA]</scope>
    <source>
        <strain evidence="2 3">TLA-22</strain>
    </source>
</reference>
<evidence type="ECO:0000313" key="2">
    <source>
        <dbReference type="EMBL" id="RVT40262.1"/>
    </source>
</evidence>
<dbReference type="OrthoDB" id="7596538at2"/>
<feature type="transmembrane region" description="Helical" evidence="1">
    <location>
        <begin position="46"/>
        <end position="67"/>
    </location>
</feature>
<gene>
    <name evidence="2" type="ORF">ENE74_13125</name>
</gene>
<feature type="transmembrane region" description="Helical" evidence="1">
    <location>
        <begin position="101"/>
        <end position="122"/>
    </location>
</feature>
<keyword evidence="1" id="KW-0472">Membrane</keyword>
<evidence type="ECO:0000313" key="3">
    <source>
        <dbReference type="Proteomes" id="UP000282977"/>
    </source>
</evidence>
<feature type="transmembrane region" description="Helical" evidence="1">
    <location>
        <begin position="9"/>
        <end position="26"/>
    </location>
</feature>
<keyword evidence="3" id="KW-1185">Reference proteome</keyword>
<protein>
    <submittedName>
        <fullName evidence="2">Uncharacterized protein</fullName>
    </submittedName>
</protein>
<comment type="caution">
    <text evidence="2">The sequence shown here is derived from an EMBL/GenBank/DDBJ whole genome shotgun (WGS) entry which is preliminary data.</text>
</comment>
<accession>A0A437J5P1</accession>
<proteinExistence type="predicted"/>
<dbReference type="RefSeq" id="WP_127691363.1">
    <property type="nucleotide sequence ID" value="NZ_RZUL01000004.1"/>
</dbReference>
<keyword evidence="1" id="KW-1133">Transmembrane helix</keyword>
<name>A0A437J5P1_9SPHN</name>
<evidence type="ECO:0000256" key="1">
    <source>
        <dbReference type="SAM" id="Phobius"/>
    </source>
</evidence>
<dbReference type="AlphaFoldDB" id="A0A437J5P1"/>
<keyword evidence="1" id="KW-0812">Transmembrane</keyword>
<feature type="transmembrane region" description="Helical" evidence="1">
    <location>
        <begin position="74"/>
        <end position="95"/>
    </location>
</feature>
<dbReference type="EMBL" id="RZUL01000004">
    <property type="protein sequence ID" value="RVT40262.1"/>
    <property type="molecule type" value="Genomic_DNA"/>
</dbReference>
<organism evidence="2 3">
    <name type="scientific">Sphingobium algorifonticola</name>
    <dbReference type="NCBI Taxonomy" id="2008318"/>
    <lineage>
        <taxon>Bacteria</taxon>
        <taxon>Pseudomonadati</taxon>
        <taxon>Pseudomonadota</taxon>
        <taxon>Alphaproteobacteria</taxon>
        <taxon>Sphingomonadales</taxon>
        <taxon>Sphingomonadaceae</taxon>
        <taxon>Sphingobium</taxon>
    </lineage>
</organism>
<dbReference type="Proteomes" id="UP000282977">
    <property type="component" value="Unassembled WGS sequence"/>
</dbReference>